<keyword evidence="1" id="KW-0547">Nucleotide-binding</keyword>
<dbReference type="AlphaFoldDB" id="X1N481"/>
<dbReference type="GO" id="GO:0003924">
    <property type="term" value="F:GTPase activity"/>
    <property type="evidence" value="ECO:0007669"/>
    <property type="project" value="InterPro"/>
</dbReference>
<dbReference type="FunFam" id="3.30.300.20:FF:000004">
    <property type="entry name" value="GTPase Der"/>
    <property type="match status" value="1"/>
</dbReference>
<dbReference type="PANTHER" id="PTHR43834:SF6">
    <property type="entry name" value="GTPASE DER"/>
    <property type="match status" value="1"/>
</dbReference>
<dbReference type="InterPro" id="IPR000795">
    <property type="entry name" value="T_Tr_GTP-bd_dom"/>
</dbReference>
<dbReference type="SUPFAM" id="SSF52540">
    <property type="entry name" value="P-loop containing nucleoside triphosphate hydrolases"/>
    <property type="match status" value="1"/>
</dbReference>
<dbReference type="GO" id="GO:0043022">
    <property type="term" value="F:ribosome binding"/>
    <property type="evidence" value="ECO:0007669"/>
    <property type="project" value="TreeGrafter"/>
</dbReference>
<evidence type="ECO:0000259" key="2">
    <source>
        <dbReference type="Pfam" id="PF00009"/>
    </source>
</evidence>
<feature type="domain" description="GTPase Der C-terminal KH-domain-like" evidence="3">
    <location>
        <begin position="104"/>
        <end position="184"/>
    </location>
</feature>
<proteinExistence type="predicted"/>
<dbReference type="InterPro" id="IPR027417">
    <property type="entry name" value="P-loop_NTPase"/>
</dbReference>
<comment type="caution">
    <text evidence="4">The sequence shown here is derived from an EMBL/GenBank/DDBJ whole genome shotgun (WGS) entry which is preliminary data.</text>
</comment>
<protein>
    <recommendedName>
        <fullName evidence="5">GTPase Der C-terminal KH-domain-like domain-containing protein</fullName>
    </recommendedName>
</protein>
<feature type="domain" description="Tr-type G" evidence="2">
    <location>
        <begin position="5"/>
        <end position="98"/>
    </location>
</feature>
<evidence type="ECO:0000256" key="1">
    <source>
        <dbReference type="ARBA" id="ARBA00022741"/>
    </source>
</evidence>
<organism evidence="4">
    <name type="scientific">marine sediment metagenome</name>
    <dbReference type="NCBI Taxonomy" id="412755"/>
    <lineage>
        <taxon>unclassified sequences</taxon>
        <taxon>metagenomes</taxon>
        <taxon>ecological metagenomes</taxon>
    </lineage>
</organism>
<dbReference type="PANTHER" id="PTHR43834">
    <property type="entry name" value="GTPASE DER"/>
    <property type="match status" value="1"/>
</dbReference>
<dbReference type="Pfam" id="PF14714">
    <property type="entry name" value="KH_dom-like"/>
    <property type="match status" value="1"/>
</dbReference>
<feature type="non-terminal residue" evidence="4">
    <location>
        <position position="1"/>
    </location>
</feature>
<dbReference type="Gene3D" id="3.30.300.20">
    <property type="match status" value="1"/>
</dbReference>
<sequence length="189" mass="21498">VIRALRALERADIVLLVLDATELVTAQDMHIAGYIQQALKGIVLVVNKWDLAIVKSVTEYTRYIRSQLKFTSYASVLYTSAKFGQGVDKIMPEVCQVYQERLKRIPTAEVNNLVQQAVAVHNLPRRGSKQLKILYATQAEANPPAFVFFVNDAKLIHFSYRRYLENKLRHSFGFAGNPIRLVFKTRGES</sequence>
<accession>X1N481</accession>
<dbReference type="Pfam" id="PF00009">
    <property type="entry name" value="GTP_EFTU"/>
    <property type="match status" value="1"/>
</dbReference>
<dbReference type="EMBL" id="BARV01022580">
    <property type="protein sequence ID" value="GAI21655.1"/>
    <property type="molecule type" value="Genomic_DNA"/>
</dbReference>
<dbReference type="GO" id="GO:0005525">
    <property type="term" value="F:GTP binding"/>
    <property type="evidence" value="ECO:0007669"/>
    <property type="project" value="InterPro"/>
</dbReference>
<gene>
    <name evidence="4" type="ORF">S06H3_37201</name>
</gene>
<dbReference type="InterPro" id="IPR032859">
    <property type="entry name" value="KH_dom-like"/>
</dbReference>
<name>X1N481_9ZZZZ</name>
<dbReference type="InterPro" id="IPR015946">
    <property type="entry name" value="KH_dom-like_a/b"/>
</dbReference>
<dbReference type="Gene3D" id="3.40.50.300">
    <property type="entry name" value="P-loop containing nucleotide triphosphate hydrolases"/>
    <property type="match status" value="1"/>
</dbReference>
<evidence type="ECO:0008006" key="5">
    <source>
        <dbReference type="Google" id="ProtNLM"/>
    </source>
</evidence>
<reference evidence="4" key="1">
    <citation type="journal article" date="2014" name="Front. Microbiol.">
        <title>High frequency of phylogenetically diverse reductive dehalogenase-homologous genes in deep subseafloor sedimentary metagenomes.</title>
        <authorList>
            <person name="Kawai M."/>
            <person name="Futagami T."/>
            <person name="Toyoda A."/>
            <person name="Takaki Y."/>
            <person name="Nishi S."/>
            <person name="Hori S."/>
            <person name="Arai W."/>
            <person name="Tsubouchi T."/>
            <person name="Morono Y."/>
            <person name="Uchiyama I."/>
            <person name="Ito T."/>
            <person name="Fujiyama A."/>
            <person name="Inagaki F."/>
            <person name="Takami H."/>
        </authorList>
    </citation>
    <scope>NUCLEOTIDE SEQUENCE</scope>
    <source>
        <strain evidence="4">Expedition CK06-06</strain>
    </source>
</reference>
<evidence type="ECO:0000313" key="4">
    <source>
        <dbReference type="EMBL" id="GAI21655.1"/>
    </source>
</evidence>
<evidence type="ECO:0000259" key="3">
    <source>
        <dbReference type="Pfam" id="PF14714"/>
    </source>
</evidence>